<evidence type="ECO:0000256" key="1">
    <source>
        <dbReference type="SAM" id="Coils"/>
    </source>
</evidence>
<dbReference type="RefSeq" id="XP_033571028.1">
    <property type="nucleotide sequence ID" value="XM_033716096.1"/>
</dbReference>
<reference evidence="5" key="3">
    <citation type="submission" date="2025-04" db="UniProtKB">
        <authorList>
            <consortium name="RefSeq"/>
        </authorList>
    </citation>
    <scope>IDENTIFICATION</scope>
    <source>
        <strain evidence="5">CBS 304.34</strain>
    </source>
</reference>
<dbReference type="InterPro" id="IPR025212">
    <property type="entry name" value="CAD_CENP-Q"/>
</dbReference>
<evidence type="ECO:0000313" key="5">
    <source>
        <dbReference type="RefSeq" id="XP_033571028.1"/>
    </source>
</evidence>
<gene>
    <name evidence="3 5" type="ORF">BDZ99DRAFT_398764</name>
</gene>
<accession>A0A6A6Y7W8</accession>
<reference evidence="3 5" key="1">
    <citation type="journal article" date="2020" name="Stud. Mycol.">
        <title>101 Dothideomycetes genomes: a test case for predicting lifestyles and emergence of pathogens.</title>
        <authorList>
            <person name="Haridas S."/>
            <person name="Albert R."/>
            <person name="Binder M."/>
            <person name="Bloem J."/>
            <person name="Labutti K."/>
            <person name="Salamov A."/>
            <person name="Andreopoulos B."/>
            <person name="Baker S."/>
            <person name="Barry K."/>
            <person name="Bills G."/>
            <person name="Bluhm B."/>
            <person name="Cannon C."/>
            <person name="Castanera R."/>
            <person name="Culley D."/>
            <person name="Daum C."/>
            <person name="Ezra D."/>
            <person name="Gonzalez J."/>
            <person name="Henrissat B."/>
            <person name="Kuo A."/>
            <person name="Liang C."/>
            <person name="Lipzen A."/>
            <person name="Lutzoni F."/>
            <person name="Magnuson J."/>
            <person name="Mondo S."/>
            <person name="Nolan M."/>
            <person name="Ohm R."/>
            <person name="Pangilinan J."/>
            <person name="Park H.-J."/>
            <person name="Ramirez L."/>
            <person name="Alfaro M."/>
            <person name="Sun H."/>
            <person name="Tritt A."/>
            <person name="Yoshinaga Y."/>
            <person name="Zwiers L.-H."/>
            <person name="Turgeon B."/>
            <person name="Goodwin S."/>
            <person name="Spatafora J."/>
            <person name="Crous P."/>
            <person name="Grigoriev I."/>
        </authorList>
    </citation>
    <scope>NUCLEOTIDE SEQUENCE</scope>
    <source>
        <strain evidence="3 5">CBS 304.34</strain>
    </source>
</reference>
<protein>
    <recommendedName>
        <fullName evidence="6">Kinetochore protein fta7</fullName>
    </recommendedName>
</protein>
<evidence type="ECO:0000313" key="4">
    <source>
        <dbReference type="Proteomes" id="UP000504636"/>
    </source>
</evidence>
<evidence type="ECO:0000256" key="2">
    <source>
        <dbReference type="SAM" id="MobiDB-lite"/>
    </source>
</evidence>
<proteinExistence type="predicted"/>
<feature type="compositionally biased region" description="Basic residues" evidence="2">
    <location>
        <begin position="1"/>
        <end position="10"/>
    </location>
</feature>
<dbReference type="OrthoDB" id="2420947at2759"/>
<dbReference type="GeneID" id="54456989"/>
<dbReference type="AlphaFoldDB" id="A0A6A6Y7W8"/>
<feature type="region of interest" description="Disordered" evidence="2">
    <location>
        <begin position="1"/>
        <end position="48"/>
    </location>
</feature>
<organism evidence="3">
    <name type="scientific">Mytilinidion resinicola</name>
    <dbReference type="NCBI Taxonomy" id="574789"/>
    <lineage>
        <taxon>Eukaryota</taxon>
        <taxon>Fungi</taxon>
        <taxon>Dikarya</taxon>
        <taxon>Ascomycota</taxon>
        <taxon>Pezizomycotina</taxon>
        <taxon>Dothideomycetes</taxon>
        <taxon>Pleosporomycetidae</taxon>
        <taxon>Mytilinidiales</taxon>
        <taxon>Mytilinidiaceae</taxon>
        <taxon>Mytilinidion</taxon>
    </lineage>
</organism>
<dbReference type="EMBL" id="MU003715">
    <property type="protein sequence ID" value="KAF2804064.1"/>
    <property type="molecule type" value="Genomic_DNA"/>
</dbReference>
<feature type="coiled-coil region" evidence="1">
    <location>
        <begin position="150"/>
        <end position="191"/>
    </location>
</feature>
<evidence type="ECO:0008006" key="6">
    <source>
        <dbReference type="Google" id="ProtNLM"/>
    </source>
</evidence>
<keyword evidence="1" id="KW-0175">Coiled coil</keyword>
<keyword evidence="4" id="KW-1185">Reference proteome</keyword>
<dbReference type="Proteomes" id="UP000504636">
    <property type="component" value="Unplaced"/>
</dbReference>
<dbReference type="Pfam" id="PF13094">
    <property type="entry name" value="CENP-Q"/>
    <property type="match status" value="1"/>
</dbReference>
<reference evidence="5" key="2">
    <citation type="submission" date="2020-04" db="EMBL/GenBank/DDBJ databases">
        <authorList>
            <consortium name="NCBI Genome Project"/>
        </authorList>
    </citation>
    <scope>NUCLEOTIDE SEQUENCE</scope>
    <source>
        <strain evidence="5">CBS 304.34</strain>
    </source>
</reference>
<name>A0A6A6Y7W8_9PEZI</name>
<evidence type="ECO:0000313" key="3">
    <source>
        <dbReference type="EMBL" id="KAF2804064.1"/>
    </source>
</evidence>
<sequence>MAGPSRKSKPGRPSNPAPEVSGSRKRKARDAEDETEDEPASKKFQHLRTRSRYVSRTVIVTKWEAPTHQMQEQIKNIFKTALRPVVATRRDERKRLEAEQVVGAMIRAMEQRLPKMPFPPNTKETDFDLEKVIERNRILENQLTPAMHSIDLLKAAIEKEEAQLERDKEVLAEFEENAKAEKRALKDLGVKPHPILRLPKNFELGDDSAEDIGLVRQKPAKQALFDDSDPDLAPLLDTLRSHLESMQGNHEQVQGIDAVMREAQAALDDVLFTHASPQQYDAMSRPDTQE</sequence>